<dbReference type="AlphaFoldDB" id="A0AAE0KMR6"/>
<gene>
    <name evidence="1" type="ORF">B0T24DRAFT_161269</name>
</gene>
<dbReference type="Proteomes" id="UP001287356">
    <property type="component" value="Unassembled WGS sequence"/>
</dbReference>
<proteinExistence type="predicted"/>
<dbReference type="EMBL" id="JAULSN010000002">
    <property type="protein sequence ID" value="KAK3379539.1"/>
    <property type="molecule type" value="Genomic_DNA"/>
</dbReference>
<accession>A0AAE0KMR6</accession>
<keyword evidence="2" id="KW-1185">Reference proteome</keyword>
<evidence type="ECO:0000313" key="2">
    <source>
        <dbReference type="Proteomes" id="UP001287356"/>
    </source>
</evidence>
<protein>
    <submittedName>
        <fullName evidence="1">Uncharacterized protein</fullName>
    </submittedName>
</protein>
<name>A0AAE0KMR6_9PEZI</name>
<reference evidence="1" key="1">
    <citation type="journal article" date="2023" name="Mol. Phylogenet. Evol.">
        <title>Genome-scale phylogeny and comparative genomics of the fungal order Sordariales.</title>
        <authorList>
            <person name="Hensen N."/>
            <person name="Bonometti L."/>
            <person name="Westerberg I."/>
            <person name="Brannstrom I.O."/>
            <person name="Guillou S."/>
            <person name="Cros-Aarteil S."/>
            <person name="Calhoun S."/>
            <person name="Haridas S."/>
            <person name="Kuo A."/>
            <person name="Mondo S."/>
            <person name="Pangilinan J."/>
            <person name="Riley R."/>
            <person name="LaButti K."/>
            <person name="Andreopoulos B."/>
            <person name="Lipzen A."/>
            <person name="Chen C."/>
            <person name="Yan M."/>
            <person name="Daum C."/>
            <person name="Ng V."/>
            <person name="Clum A."/>
            <person name="Steindorff A."/>
            <person name="Ohm R.A."/>
            <person name="Martin F."/>
            <person name="Silar P."/>
            <person name="Natvig D.O."/>
            <person name="Lalanne C."/>
            <person name="Gautier V."/>
            <person name="Ament-Velasquez S.L."/>
            <person name="Kruys A."/>
            <person name="Hutchinson M.I."/>
            <person name="Powell A.J."/>
            <person name="Barry K."/>
            <person name="Miller A.N."/>
            <person name="Grigoriev I.V."/>
            <person name="Debuchy R."/>
            <person name="Gladieux P."/>
            <person name="Hiltunen Thoren M."/>
            <person name="Johannesson H."/>
        </authorList>
    </citation>
    <scope>NUCLEOTIDE SEQUENCE</scope>
    <source>
        <strain evidence="1">CBS 958.72</strain>
    </source>
</reference>
<comment type="caution">
    <text evidence="1">The sequence shown here is derived from an EMBL/GenBank/DDBJ whole genome shotgun (WGS) entry which is preliminary data.</text>
</comment>
<reference evidence="1" key="2">
    <citation type="submission" date="2023-06" db="EMBL/GenBank/DDBJ databases">
        <authorList>
            <consortium name="Lawrence Berkeley National Laboratory"/>
            <person name="Haridas S."/>
            <person name="Hensen N."/>
            <person name="Bonometti L."/>
            <person name="Westerberg I."/>
            <person name="Brannstrom I.O."/>
            <person name="Guillou S."/>
            <person name="Cros-Aarteil S."/>
            <person name="Calhoun S."/>
            <person name="Kuo A."/>
            <person name="Mondo S."/>
            <person name="Pangilinan J."/>
            <person name="Riley R."/>
            <person name="Labutti K."/>
            <person name="Andreopoulos B."/>
            <person name="Lipzen A."/>
            <person name="Chen C."/>
            <person name="Yanf M."/>
            <person name="Daum C."/>
            <person name="Ng V."/>
            <person name="Clum A."/>
            <person name="Steindorff A."/>
            <person name="Ohm R."/>
            <person name="Martin F."/>
            <person name="Silar P."/>
            <person name="Natvig D."/>
            <person name="Lalanne C."/>
            <person name="Gautier V."/>
            <person name="Ament-Velasquez S.L."/>
            <person name="Kruys A."/>
            <person name="Hutchinson M.I."/>
            <person name="Powell A.J."/>
            <person name="Barry K."/>
            <person name="Miller A.N."/>
            <person name="Grigoriev I.V."/>
            <person name="Debuchy R."/>
            <person name="Gladieux P."/>
            <person name="Thoren M.H."/>
            <person name="Johannesson H."/>
        </authorList>
    </citation>
    <scope>NUCLEOTIDE SEQUENCE</scope>
    <source>
        <strain evidence="1">CBS 958.72</strain>
    </source>
</reference>
<evidence type="ECO:0000313" key="1">
    <source>
        <dbReference type="EMBL" id="KAK3379539.1"/>
    </source>
</evidence>
<organism evidence="1 2">
    <name type="scientific">Lasiosphaeria ovina</name>
    <dbReference type="NCBI Taxonomy" id="92902"/>
    <lineage>
        <taxon>Eukaryota</taxon>
        <taxon>Fungi</taxon>
        <taxon>Dikarya</taxon>
        <taxon>Ascomycota</taxon>
        <taxon>Pezizomycotina</taxon>
        <taxon>Sordariomycetes</taxon>
        <taxon>Sordariomycetidae</taxon>
        <taxon>Sordariales</taxon>
        <taxon>Lasiosphaeriaceae</taxon>
        <taxon>Lasiosphaeria</taxon>
    </lineage>
</organism>
<sequence>MGPWLQLDAKSKAQKRIGMETATESRATMLQCPSASCWLLDSTPRLTGREIGGSRCARKLPSSGNVQAGVDVDDGQARNSETDVPAPRNLRGKVRVIQLTRATELLLAAEPAPEQQAARCKMQDARTHSSARSWAKAGLRAEAEKLGRTEKRTTLDDEIRIETREMHWAACCPGLAVLYCAFPGIPPPSTCSNPIDGLAARPGGRGQGSKATASQALSGSWLFLTPAQC</sequence>